<protein>
    <submittedName>
        <fullName evidence="2">Uncharacterized protein</fullName>
    </submittedName>
</protein>
<dbReference type="InterPro" id="IPR008160">
    <property type="entry name" value="Collagen"/>
</dbReference>
<feature type="region of interest" description="Disordered" evidence="1">
    <location>
        <begin position="124"/>
        <end position="166"/>
    </location>
</feature>
<evidence type="ECO:0000313" key="3">
    <source>
        <dbReference type="Proteomes" id="UP000749559"/>
    </source>
</evidence>
<dbReference type="Pfam" id="PF01391">
    <property type="entry name" value="Collagen"/>
    <property type="match status" value="1"/>
</dbReference>
<dbReference type="Proteomes" id="UP000749559">
    <property type="component" value="Unassembled WGS sequence"/>
</dbReference>
<evidence type="ECO:0000313" key="2">
    <source>
        <dbReference type="EMBL" id="CAH1795954.1"/>
    </source>
</evidence>
<feature type="non-terminal residue" evidence="2">
    <location>
        <position position="189"/>
    </location>
</feature>
<accession>A0A8S4PQK5</accession>
<dbReference type="AlphaFoldDB" id="A0A8S4PQK5"/>
<comment type="caution">
    <text evidence="2">The sequence shown here is derived from an EMBL/GenBank/DDBJ whole genome shotgun (WGS) entry which is preliminary data.</text>
</comment>
<name>A0A8S4PQK5_OWEFU</name>
<proteinExistence type="predicted"/>
<reference evidence="2" key="1">
    <citation type="submission" date="2022-03" db="EMBL/GenBank/DDBJ databases">
        <authorList>
            <person name="Martin C."/>
        </authorList>
    </citation>
    <scope>NUCLEOTIDE SEQUENCE</scope>
</reference>
<sequence length="189" mass="20240">MLLFLFFIHAIKAVDTNRTCTRLTCPVNTCVKQKIQTVKNVTDDLKKTIAEQGKVLTEQGNRIAEQRNITTQCKSITDDLRKNIAEQGNIIAQLIARQEGTNVNITFQIQELYQYLHLQLNGTLGPPGPPGATGQTGPTGATGQIGPPGAAGETGPTGATGQTGDGGMLLGIPQRVIYGPAAWYFYGNN</sequence>
<feature type="compositionally biased region" description="Low complexity" evidence="1">
    <location>
        <begin position="132"/>
        <end position="160"/>
    </location>
</feature>
<keyword evidence="3" id="KW-1185">Reference proteome</keyword>
<organism evidence="2 3">
    <name type="scientific">Owenia fusiformis</name>
    <name type="common">Polychaete worm</name>
    <dbReference type="NCBI Taxonomy" id="6347"/>
    <lineage>
        <taxon>Eukaryota</taxon>
        <taxon>Metazoa</taxon>
        <taxon>Spiralia</taxon>
        <taxon>Lophotrochozoa</taxon>
        <taxon>Annelida</taxon>
        <taxon>Polychaeta</taxon>
        <taxon>Sedentaria</taxon>
        <taxon>Canalipalpata</taxon>
        <taxon>Sabellida</taxon>
        <taxon>Oweniida</taxon>
        <taxon>Oweniidae</taxon>
        <taxon>Owenia</taxon>
    </lineage>
</organism>
<dbReference type="EMBL" id="CAIIXF020000010">
    <property type="protein sequence ID" value="CAH1795954.1"/>
    <property type="molecule type" value="Genomic_DNA"/>
</dbReference>
<gene>
    <name evidence="2" type="ORF">OFUS_LOCUS20418</name>
</gene>
<evidence type="ECO:0000256" key="1">
    <source>
        <dbReference type="SAM" id="MobiDB-lite"/>
    </source>
</evidence>